<comment type="caution">
    <text evidence="1">The sequence shown here is derived from an EMBL/GenBank/DDBJ whole genome shotgun (WGS) entry which is preliminary data.</text>
</comment>
<feature type="non-terminal residue" evidence="1">
    <location>
        <position position="1"/>
    </location>
</feature>
<gene>
    <name evidence="1" type="ORF">LTS18_007802</name>
</gene>
<dbReference type="Proteomes" id="UP001186974">
    <property type="component" value="Unassembled WGS sequence"/>
</dbReference>
<evidence type="ECO:0000313" key="2">
    <source>
        <dbReference type="Proteomes" id="UP001186974"/>
    </source>
</evidence>
<organism evidence="1 2">
    <name type="scientific">Coniosporium uncinatum</name>
    <dbReference type="NCBI Taxonomy" id="93489"/>
    <lineage>
        <taxon>Eukaryota</taxon>
        <taxon>Fungi</taxon>
        <taxon>Dikarya</taxon>
        <taxon>Ascomycota</taxon>
        <taxon>Pezizomycotina</taxon>
        <taxon>Dothideomycetes</taxon>
        <taxon>Dothideomycetes incertae sedis</taxon>
        <taxon>Coniosporium</taxon>
    </lineage>
</organism>
<keyword evidence="2" id="KW-1185">Reference proteome</keyword>
<dbReference type="EMBL" id="JAWDJW010008329">
    <property type="protein sequence ID" value="KAK3060737.1"/>
    <property type="molecule type" value="Genomic_DNA"/>
</dbReference>
<reference evidence="1" key="1">
    <citation type="submission" date="2024-09" db="EMBL/GenBank/DDBJ databases">
        <title>Black Yeasts Isolated from many extreme environments.</title>
        <authorList>
            <person name="Coleine C."/>
            <person name="Stajich J.E."/>
            <person name="Selbmann L."/>
        </authorList>
    </citation>
    <scope>NUCLEOTIDE SEQUENCE</scope>
    <source>
        <strain evidence="1">CCFEE 5737</strain>
    </source>
</reference>
<accession>A0ACC3D2M0</accession>
<sequence length="455" mass="49141">YKPVNNYPSVPVQRPGYQDKYAYTGYYSTPSTTQYQVPKSNAARYGLSEEGQAKYKLPEHATRAPEVDPRLGQSKSPYISASQPQQPTYPVNNSQNEQYQYPAYHSHTTPSTQARPNVAPVANMLASPISPIGPGEQARRPSAQMLPSLSSSLSSSSSSSSSSPPYAASRLDPYISLVQQMPYLRNSWLRRPKHYESPYGTAGFNGQYLAMLTRKPSASNSNGQPTTASGSAPSATMYRPQDQAQPRSTSASQRVPHQSLHQSEQDFQQLLSGSQSSAEHASLAKFEQRLKQSTSHQTPPVDQPHHTTNSATHPYMINNPYTRVDPPPTGLGISPPPTMSRSLSNSSAHNHSSPVRHIVSPMRPEYSPISEHGAPVADIRAGMPLASGQREHLKLPGIGEGFGFGGTGQGTDQGQSHGQNQQHHANGYGAQNGVGSANGYGTYAQEGFRKGSGGW</sequence>
<evidence type="ECO:0000313" key="1">
    <source>
        <dbReference type="EMBL" id="KAK3060737.1"/>
    </source>
</evidence>
<proteinExistence type="predicted"/>
<name>A0ACC3D2M0_9PEZI</name>
<protein>
    <submittedName>
        <fullName evidence="1">Uncharacterized protein</fullName>
    </submittedName>
</protein>